<evidence type="ECO:0000313" key="3">
    <source>
        <dbReference type="EMBL" id="MED6194991.1"/>
    </source>
</evidence>
<feature type="compositionally biased region" description="Polar residues" evidence="1">
    <location>
        <begin position="92"/>
        <end position="108"/>
    </location>
</feature>
<keyword evidence="4" id="KW-1185">Reference proteome</keyword>
<feature type="region of interest" description="Disordered" evidence="1">
    <location>
        <begin position="81"/>
        <end position="115"/>
    </location>
</feature>
<organism evidence="3 4">
    <name type="scientific">Stylosanthes scabra</name>
    <dbReference type="NCBI Taxonomy" id="79078"/>
    <lineage>
        <taxon>Eukaryota</taxon>
        <taxon>Viridiplantae</taxon>
        <taxon>Streptophyta</taxon>
        <taxon>Embryophyta</taxon>
        <taxon>Tracheophyta</taxon>
        <taxon>Spermatophyta</taxon>
        <taxon>Magnoliopsida</taxon>
        <taxon>eudicotyledons</taxon>
        <taxon>Gunneridae</taxon>
        <taxon>Pentapetalae</taxon>
        <taxon>rosids</taxon>
        <taxon>fabids</taxon>
        <taxon>Fabales</taxon>
        <taxon>Fabaceae</taxon>
        <taxon>Papilionoideae</taxon>
        <taxon>50 kb inversion clade</taxon>
        <taxon>dalbergioids sensu lato</taxon>
        <taxon>Dalbergieae</taxon>
        <taxon>Pterocarpus clade</taxon>
        <taxon>Stylosanthes</taxon>
    </lineage>
</organism>
<comment type="caution">
    <text evidence="3">The sequence shown here is derived from an EMBL/GenBank/DDBJ whole genome shotgun (WGS) entry which is preliminary data.</text>
</comment>
<keyword evidence="2" id="KW-1133">Transmembrane helix</keyword>
<reference evidence="3 4" key="1">
    <citation type="journal article" date="2023" name="Plants (Basel)">
        <title>Bridging the Gap: Combining Genomics and Transcriptomics Approaches to Understand Stylosanthes scabra, an Orphan Legume from the Brazilian Caatinga.</title>
        <authorList>
            <person name="Ferreira-Neto J.R.C."/>
            <person name="da Silva M.D."/>
            <person name="Binneck E."/>
            <person name="de Melo N.F."/>
            <person name="da Silva R.H."/>
            <person name="de Melo A.L.T.M."/>
            <person name="Pandolfi V."/>
            <person name="Bustamante F.O."/>
            <person name="Brasileiro-Vidal A.C."/>
            <person name="Benko-Iseppon A.M."/>
        </authorList>
    </citation>
    <scope>NUCLEOTIDE SEQUENCE [LARGE SCALE GENOMIC DNA]</scope>
    <source>
        <tissue evidence="3">Leaves</tissue>
    </source>
</reference>
<keyword evidence="2" id="KW-0812">Transmembrane</keyword>
<evidence type="ECO:0000313" key="4">
    <source>
        <dbReference type="Proteomes" id="UP001341840"/>
    </source>
</evidence>
<name>A0ABU6XB20_9FABA</name>
<gene>
    <name evidence="3" type="ORF">PIB30_033807</name>
</gene>
<feature type="transmembrane region" description="Helical" evidence="2">
    <location>
        <begin position="33"/>
        <end position="51"/>
    </location>
</feature>
<evidence type="ECO:0000256" key="1">
    <source>
        <dbReference type="SAM" id="MobiDB-lite"/>
    </source>
</evidence>
<proteinExistence type="predicted"/>
<sequence>MRIRVDPPSTNDSGNVNTNNVDPIVSHSSLYCFIKYYTHALYILFTVPVLAKKNKKKMPLKPGVRVKQPKERATVEEIQISQNAPHAEEHGNSSQGVNQNVGGQTSAMGASGVSAETIAATSSGTAARLFKFMPTPGFKPPRQK</sequence>
<accession>A0ABU6XB20</accession>
<feature type="region of interest" description="Disordered" evidence="1">
    <location>
        <begin position="56"/>
        <end position="75"/>
    </location>
</feature>
<dbReference type="Proteomes" id="UP001341840">
    <property type="component" value="Unassembled WGS sequence"/>
</dbReference>
<keyword evidence="2" id="KW-0472">Membrane</keyword>
<protein>
    <submittedName>
        <fullName evidence="3">Uncharacterized protein</fullName>
    </submittedName>
</protein>
<dbReference type="EMBL" id="JASCZI010211603">
    <property type="protein sequence ID" value="MED6194991.1"/>
    <property type="molecule type" value="Genomic_DNA"/>
</dbReference>
<evidence type="ECO:0000256" key="2">
    <source>
        <dbReference type="SAM" id="Phobius"/>
    </source>
</evidence>